<protein>
    <submittedName>
        <fullName evidence="2">Uncharacterized protein</fullName>
    </submittedName>
</protein>
<feature type="non-terminal residue" evidence="2">
    <location>
        <position position="1"/>
    </location>
</feature>
<feature type="compositionally biased region" description="Basic and acidic residues" evidence="1">
    <location>
        <begin position="1"/>
        <end position="10"/>
    </location>
</feature>
<name>A0ABU6XH17_9FABA</name>
<reference evidence="2 3" key="1">
    <citation type="journal article" date="2023" name="Plants (Basel)">
        <title>Bridging the Gap: Combining Genomics and Transcriptomics Approaches to Understand Stylosanthes scabra, an Orphan Legume from the Brazilian Caatinga.</title>
        <authorList>
            <person name="Ferreira-Neto J.R.C."/>
            <person name="da Silva M.D."/>
            <person name="Binneck E."/>
            <person name="de Melo N.F."/>
            <person name="da Silva R.H."/>
            <person name="de Melo A.L.T.M."/>
            <person name="Pandolfi V."/>
            <person name="Bustamante F.O."/>
            <person name="Brasileiro-Vidal A.C."/>
            <person name="Benko-Iseppon A.M."/>
        </authorList>
    </citation>
    <scope>NUCLEOTIDE SEQUENCE [LARGE SCALE GENOMIC DNA]</scope>
    <source>
        <tissue evidence="2">Leaves</tissue>
    </source>
</reference>
<comment type="caution">
    <text evidence="2">The sequence shown here is derived from an EMBL/GenBank/DDBJ whole genome shotgun (WGS) entry which is preliminary data.</text>
</comment>
<feature type="compositionally biased region" description="Basic and acidic residues" evidence="1">
    <location>
        <begin position="17"/>
        <end position="28"/>
    </location>
</feature>
<feature type="region of interest" description="Disordered" evidence="1">
    <location>
        <begin position="1"/>
        <end position="28"/>
    </location>
</feature>
<dbReference type="EMBL" id="JASCZI010211755">
    <property type="protein sequence ID" value="MED6196450.1"/>
    <property type="molecule type" value="Genomic_DNA"/>
</dbReference>
<evidence type="ECO:0000313" key="2">
    <source>
        <dbReference type="EMBL" id="MED6196450.1"/>
    </source>
</evidence>
<organism evidence="2 3">
    <name type="scientific">Stylosanthes scabra</name>
    <dbReference type="NCBI Taxonomy" id="79078"/>
    <lineage>
        <taxon>Eukaryota</taxon>
        <taxon>Viridiplantae</taxon>
        <taxon>Streptophyta</taxon>
        <taxon>Embryophyta</taxon>
        <taxon>Tracheophyta</taxon>
        <taxon>Spermatophyta</taxon>
        <taxon>Magnoliopsida</taxon>
        <taxon>eudicotyledons</taxon>
        <taxon>Gunneridae</taxon>
        <taxon>Pentapetalae</taxon>
        <taxon>rosids</taxon>
        <taxon>fabids</taxon>
        <taxon>Fabales</taxon>
        <taxon>Fabaceae</taxon>
        <taxon>Papilionoideae</taxon>
        <taxon>50 kb inversion clade</taxon>
        <taxon>dalbergioids sensu lato</taxon>
        <taxon>Dalbergieae</taxon>
        <taxon>Pterocarpus clade</taxon>
        <taxon>Stylosanthes</taxon>
    </lineage>
</organism>
<evidence type="ECO:0000256" key="1">
    <source>
        <dbReference type="SAM" id="MobiDB-lite"/>
    </source>
</evidence>
<gene>
    <name evidence="2" type="ORF">PIB30_047667</name>
</gene>
<keyword evidence="3" id="KW-1185">Reference proteome</keyword>
<dbReference type="Proteomes" id="UP001341840">
    <property type="component" value="Unassembled WGS sequence"/>
</dbReference>
<accession>A0ABU6XH17</accession>
<sequence length="55" mass="6253">WRSSDGEISDRGSGGSSEHKEQRCREIFGEEKVGADSVMIEKKKRKKMNLRKGLT</sequence>
<evidence type="ECO:0000313" key="3">
    <source>
        <dbReference type="Proteomes" id="UP001341840"/>
    </source>
</evidence>
<proteinExistence type="predicted"/>